<protein>
    <submittedName>
        <fullName evidence="3">Uncharacterized protein</fullName>
    </submittedName>
</protein>
<proteinExistence type="predicted"/>
<keyword evidence="1" id="KW-0175">Coiled coil</keyword>
<dbReference type="Proteomes" id="UP000799778">
    <property type="component" value="Unassembled WGS sequence"/>
</dbReference>
<feature type="region of interest" description="Disordered" evidence="2">
    <location>
        <begin position="467"/>
        <end position="629"/>
    </location>
</feature>
<reference evidence="3" key="1">
    <citation type="journal article" date="2020" name="Stud. Mycol.">
        <title>101 Dothideomycetes genomes: a test case for predicting lifestyles and emergence of pathogens.</title>
        <authorList>
            <person name="Haridas S."/>
            <person name="Albert R."/>
            <person name="Binder M."/>
            <person name="Bloem J."/>
            <person name="Labutti K."/>
            <person name="Salamov A."/>
            <person name="Andreopoulos B."/>
            <person name="Baker S."/>
            <person name="Barry K."/>
            <person name="Bills G."/>
            <person name="Bluhm B."/>
            <person name="Cannon C."/>
            <person name="Castanera R."/>
            <person name="Culley D."/>
            <person name="Daum C."/>
            <person name="Ezra D."/>
            <person name="Gonzalez J."/>
            <person name="Henrissat B."/>
            <person name="Kuo A."/>
            <person name="Liang C."/>
            <person name="Lipzen A."/>
            <person name="Lutzoni F."/>
            <person name="Magnuson J."/>
            <person name="Mondo S."/>
            <person name="Nolan M."/>
            <person name="Ohm R."/>
            <person name="Pangilinan J."/>
            <person name="Park H.-J."/>
            <person name="Ramirez L."/>
            <person name="Alfaro M."/>
            <person name="Sun H."/>
            <person name="Tritt A."/>
            <person name="Yoshinaga Y."/>
            <person name="Zwiers L.-H."/>
            <person name="Turgeon B."/>
            <person name="Goodwin S."/>
            <person name="Spatafora J."/>
            <person name="Crous P."/>
            <person name="Grigoriev I."/>
        </authorList>
    </citation>
    <scope>NUCLEOTIDE SEQUENCE</scope>
    <source>
        <strain evidence="3">CBS 175.79</strain>
    </source>
</reference>
<feature type="region of interest" description="Disordered" evidence="2">
    <location>
        <begin position="157"/>
        <end position="184"/>
    </location>
</feature>
<evidence type="ECO:0000256" key="1">
    <source>
        <dbReference type="SAM" id="Coils"/>
    </source>
</evidence>
<feature type="coiled-coil region" evidence="1">
    <location>
        <begin position="250"/>
        <end position="277"/>
    </location>
</feature>
<feature type="compositionally biased region" description="Basic and acidic residues" evidence="2">
    <location>
        <begin position="430"/>
        <end position="441"/>
    </location>
</feature>
<feature type="compositionally biased region" description="Polar residues" evidence="2">
    <location>
        <begin position="504"/>
        <end position="519"/>
    </location>
</feature>
<dbReference type="RefSeq" id="XP_033383964.1">
    <property type="nucleotide sequence ID" value="XM_033521631.1"/>
</dbReference>
<sequence length="668" mass="75023">MEMAPHSRGFEFDLERSHAMNHLGTGYQPRINVDPLSRMRERVEALLDDQDELAEDRETLLIARQSHYAKALEVRKQRIQTGDAEAGLMTALQDAFPHGIPPGISNAYQRLREERDKLGPLEDDYLQEGEALGGQEWRYVAKEKRFFSIGVMDLLEDDDDDDDDGGHDRRDIQPVPNPLPRKPTSIMPSIAVQYQAAVANLRYLVKQFDTFRQETCHFSDVMSSNATDIEPEPLNQVSVSSMNPKLQKLSSSLLDRIADAQVKVQQLRQELRNHDDGDLNRRLRRNSEPTVIAPRTVSFNASFKAPTEGSSHPVAEFPPVEQRVQEWLLDILRDSALEKAYYLNILEDSMRDVGLVYNSHDSWEDRAVEFWQSDSDNPSPADQRAQHSVLLGSVEPRVAEPVDPRLTIDSRTASRNQDLYEDIDDMSPFRTDEPAPADKEAPMPVVYVPDVPSDSPEPGNMPRIEFYTPVDADSHPQSIPESSEPSGIYLQPSPSRVRIDSGHNSEGSLQWCSPRNDNLGSGKPPDPTVDDDVASLKALEQTDTATAKPSAPSRSNLEGDIPVQYNHPDLESRGQHYLPHTSNKSLLKAHGRSRALSAGPKDSSLPKDLAPPVTHKRHKSTSDLRESSEQQINLLMSSPTYQNPDRYPFVFSNLYSFSPKIPSFRCNG</sequence>
<evidence type="ECO:0000313" key="4">
    <source>
        <dbReference type="Proteomes" id="UP000799778"/>
    </source>
</evidence>
<dbReference type="GeneID" id="54279028"/>
<feature type="region of interest" description="Disordered" evidence="2">
    <location>
        <begin position="401"/>
        <end position="445"/>
    </location>
</feature>
<accession>A0A6A5XQR5</accession>
<gene>
    <name evidence="3" type="ORF">BU24DRAFT_182081</name>
</gene>
<name>A0A6A5XQR5_9PLEO</name>
<organism evidence="3 4">
    <name type="scientific">Aaosphaeria arxii CBS 175.79</name>
    <dbReference type="NCBI Taxonomy" id="1450172"/>
    <lineage>
        <taxon>Eukaryota</taxon>
        <taxon>Fungi</taxon>
        <taxon>Dikarya</taxon>
        <taxon>Ascomycota</taxon>
        <taxon>Pezizomycotina</taxon>
        <taxon>Dothideomycetes</taxon>
        <taxon>Pleosporomycetidae</taxon>
        <taxon>Pleosporales</taxon>
        <taxon>Pleosporales incertae sedis</taxon>
        <taxon>Aaosphaeria</taxon>
    </lineage>
</organism>
<evidence type="ECO:0000256" key="2">
    <source>
        <dbReference type="SAM" id="MobiDB-lite"/>
    </source>
</evidence>
<feature type="compositionally biased region" description="Polar residues" evidence="2">
    <location>
        <begin position="475"/>
        <end position="485"/>
    </location>
</feature>
<dbReference type="EMBL" id="ML978069">
    <property type="protein sequence ID" value="KAF2015625.1"/>
    <property type="molecule type" value="Genomic_DNA"/>
</dbReference>
<feature type="compositionally biased region" description="Polar residues" evidence="2">
    <location>
        <begin position="541"/>
        <end position="556"/>
    </location>
</feature>
<dbReference type="OrthoDB" id="3798432at2759"/>
<evidence type="ECO:0000313" key="3">
    <source>
        <dbReference type="EMBL" id="KAF2015625.1"/>
    </source>
</evidence>
<keyword evidence="4" id="KW-1185">Reference proteome</keyword>
<dbReference type="AlphaFoldDB" id="A0A6A5XQR5"/>